<dbReference type="InParanoid" id="D7FRU5"/>
<evidence type="ECO:0000313" key="2">
    <source>
        <dbReference type="EMBL" id="CBJ30886.1"/>
    </source>
</evidence>
<dbReference type="AlphaFoldDB" id="D7FRU5"/>
<evidence type="ECO:0000256" key="1">
    <source>
        <dbReference type="SAM" id="MobiDB-lite"/>
    </source>
</evidence>
<proteinExistence type="predicted"/>
<organism evidence="2 3">
    <name type="scientific">Ectocarpus siliculosus</name>
    <name type="common">Brown alga</name>
    <name type="synonym">Conferva siliculosa</name>
    <dbReference type="NCBI Taxonomy" id="2880"/>
    <lineage>
        <taxon>Eukaryota</taxon>
        <taxon>Sar</taxon>
        <taxon>Stramenopiles</taxon>
        <taxon>Ochrophyta</taxon>
        <taxon>PX clade</taxon>
        <taxon>Phaeophyceae</taxon>
        <taxon>Ectocarpales</taxon>
        <taxon>Ectocarpaceae</taxon>
        <taxon>Ectocarpus</taxon>
    </lineage>
</organism>
<sequence length="80" mass="9284">MACNFCVRRLVCLWPPRFGGVPSSSSRSIRPTFHGVPPSARGYIRPSQERPHYQRCHDFRRRAARNCPKADNMCKREQVP</sequence>
<keyword evidence="3" id="KW-1185">Reference proteome</keyword>
<dbReference type="EMBL" id="FN648397">
    <property type="protein sequence ID" value="CBJ30886.1"/>
    <property type="molecule type" value="Genomic_DNA"/>
</dbReference>
<evidence type="ECO:0000313" key="3">
    <source>
        <dbReference type="Proteomes" id="UP000002630"/>
    </source>
</evidence>
<dbReference type="EMBL" id="FN649730">
    <property type="protein sequence ID" value="CBJ30886.1"/>
    <property type="molecule type" value="Genomic_DNA"/>
</dbReference>
<feature type="region of interest" description="Disordered" evidence="1">
    <location>
        <begin position="20"/>
        <end position="44"/>
    </location>
</feature>
<name>D7FRU5_ECTSI</name>
<protein>
    <submittedName>
        <fullName evidence="2">Uncharacterized protein</fullName>
    </submittedName>
</protein>
<accession>D7FRU5</accession>
<dbReference type="Proteomes" id="UP000002630">
    <property type="component" value="Linkage Group LG05"/>
</dbReference>
<reference evidence="2 3" key="1">
    <citation type="journal article" date="2010" name="Nature">
        <title>The Ectocarpus genome and the independent evolution of multicellularity in brown algae.</title>
        <authorList>
            <person name="Cock J.M."/>
            <person name="Sterck L."/>
            <person name="Rouze P."/>
            <person name="Scornet D."/>
            <person name="Allen A.E."/>
            <person name="Amoutzias G."/>
            <person name="Anthouard V."/>
            <person name="Artiguenave F."/>
            <person name="Aury J.M."/>
            <person name="Badger J.H."/>
            <person name="Beszteri B."/>
            <person name="Billiau K."/>
            <person name="Bonnet E."/>
            <person name="Bothwell J.H."/>
            <person name="Bowler C."/>
            <person name="Boyen C."/>
            <person name="Brownlee C."/>
            <person name="Carrano C.J."/>
            <person name="Charrier B."/>
            <person name="Cho G.Y."/>
            <person name="Coelho S.M."/>
            <person name="Collen J."/>
            <person name="Corre E."/>
            <person name="Da Silva C."/>
            <person name="Delage L."/>
            <person name="Delaroque N."/>
            <person name="Dittami S.M."/>
            <person name="Doulbeau S."/>
            <person name="Elias M."/>
            <person name="Farnham G."/>
            <person name="Gachon C.M."/>
            <person name="Gschloessl B."/>
            <person name="Heesch S."/>
            <person name="Jabbari K."/>
            <person name="Jubin C."/>
            <person name="Kawai H."/>
            <person name="Kimura K."/>
            <person name="Kloareg B."/>
            <person name="Kupper F.C."/>
            <person name="Lang D."/>
            <person name="Le Bail A."/>
            <person name="Leblanc C."/>
            <person name="Lerouge P."/>
            <person name="Lohr M."/>
            <person name="Lopez P.J."/>
            <person name="Martens C."/>
            <person name="Maumus F."/>
            <person name="Michel G."/>
            <person name="Miranda-Saavedra D."/>
            <person name="Morales J."/>
            <person name="Moreau H."/>
            <person name="Motomura T."/>
            <person name="Nagasato C."/>
            <person name="Napoli C.A."/>
            <person name="Nelson D.R."/>
            <person name="Nyvall-Collen P."/>
            <person name="Peters A.F."/>
            <person name="Pommier C."/>
            <person name="Potin P."/>
            <person name="Poulain J."/>
            <person name="Quesneville H."/>
            <person name="Read B."/>
            <person name="Rensing S.A."/>
            <person name="Ritter A."/>
            <person name="Rousvoal S."/>
            <person name="Samanta M."/>
            <person name="Samson G."/>
            <person name="Schroeder D.C."/>
            <person name="Segurens B."/>
            <person name="Strittmatter M."/>
            <person name="Tonon T."/>
            <person name="Tregear J.W."/>
            <person name="Valentin K."/>
            <person name="von Dassow P."/>
            <person name="Yamagishi T."/>
            <person name="Van de Peer Y."/>
            <person name="Wincker P."/>
        </authorList>
    </citation>
    <scope>NUCLEOTIDE SEQUENCE [LARGE SCALE GENOMIC DNA]</scope>
    <source>
        <strain evidence="3">Ec32 / CCAP1310/4</strain>
    </source>
</reference>
<gene>
    <name evidence="2" type="ORF">Esi_0219_0041</name>
</gene>